<dbReference type="EMBL" id="JAUSUV010000017">
    <property type="protein sequence ID" value="MDQ0418760.1"/>
    <property type="molecule type" value="Genomic_DNA"/>
</dbReference>
<dbReference type="AlphaFoldDB" id="A0AAJ1TH16"/>
<organism evidence="1 2">
    <name type="scientific">Croceifilum oryzae</name>
    <dbReference type="NCBI Taxonomy" id="1553429"/>
    <lineage>
        <taxon>Bacteria</taxon>
        <taxon>Bacillati</taxon>
        <taxon>Bacillota</taxon>
        <taxon>Bacilli</taxon>
        <taxon>Bacillales</taxon>
        <taxon>Thermoactinomycetaceae</taxon>
        <taxon>Croceifilum</taxon>
    </lineage>
</organism>
<dbReference type="Proteomes" id="UP001238450">
    <property type="component" value="Unassembled WGS sequence"/>
</dbReference>
<comment type="caution">
    <text evidence="1">The sequence shown here is derived from an EMBL/GenBank/DDBJ whole genome shotgun (WGS) entry which is preliminary data.</text>
</comment>
<protein>
    <submittedName>
        <fullName evidence="1">Uncharacterized protein</fullName>
    </submittedName>
</protein>
<accession>A0AAJ1TH16</accession>
<sequence>MQYLQLSLFSFFKGQLSIFVLYLIDNIIEQHELKLM</sequence>
<proteinExistence type="predicted"/>
<evidence type="ECO:0000313" key="1">
    <source>
        <dbReference type="EMBL" id="MDQ0418760.1"/>
    </source>
</evidence>
<evidence type="ECO:0000313" key="2">
    <source>
        <dbReference type="Proteomes" id="UP001238450"/>
    </source>
</evidence>
<name>A0AAJ1TH16_9BACL</name>
<gene>
    <name evidence="1" type="ORF">J2Z48_002964</name>
</gene>
<keyword evidence="2" id="KW-1185">Reference proteome</keyword>
<reference evidence="1 2" key="1">
    <citation type="submission" date="2023-07" db="EMBL/GenBank/DDBJ databases">
        <title>Genomic Encyclopedia of Type Strains, Phase IV (KMG-IV): sequencing the most valuable type-strain genomes for metagenomic binning, comparative biology and taxonomic classification.</title>
        <authorList>
            <person name="Goeker M."/>
        </authorList>
    </citation>
    <scope>NUCLEOTIDE SEQUENCE [LARGE SCALE GENOMIC DNA]</scope>
    <source>
        <strain evidence="1 2">DSM 46876</strain>
    </source>
</reference>